<accession>A0ABD0P6Q0</accession>
<evidence type="ECO:0000313" key="1">
    <source>
        <dbReference type="EMBL" id="KAL0169575.1"/>
    </source>
</evidence>
<protein>
    <submittedName>
        <fullName evidence="1">Uncharacterized protein</fullName>
    </submittedName>
</protein>
<name>A0ABD0P6Q0_CIRMR</name>
<reference evidence="1 2" key="1">
    <citation type="submission" date="2024-05" db="EMBL/GenBank/DDBJ databases">
        <title>Genome sequencing and assembly of Indian major carp, Cirrhinus mrigala (Hamilton, 1822).</title>
        <authorList>
            <person name="Mohindra V."/>
            <person name="Chowdhury L.M."/>
            <person name="Lal K."/>
            <person name="Jena J.K."/>
        </authorList>
    </citation>
    <scope>NUCLEOTIDE SEQUENCE [LARGE SCALE GENOMIC DNA]</scope>
    <source>
        <strain evidence="1">CM1030</strain>
        <tissue evidence="1">Blood</tissue>
    </source>
</reference>
<gene>
    <name evidence="1" type="ORF">M9458_034171</name>
</gene>
<proteinExistence type="predicted"/>
<comment type="caution">
    <text evidence="1">The sequence shown here is derived from an EMBL/GenBank/DDBJ whole genome shotgun (WGS) entry which is preliminary data.</text>
</comment>
<dbReference type="EMBL" id="JAMKFB020000017">
    <property type="protein sequence ID" value="KAL0169575.1"/>
    <property type="molecule type" value="Genomic_DNA"/>
</dbReference>
<sequence length="59" mass="6681">GPLNWYRNGEKNWRWMCSRPRGKASVLTALLLSDTISVRNTPVLVIPANPEPCILSEQM</sequence>
<dbReference type="AlphaFoldDB" id="A0ABD0P6Q0"/>
<organism evidence="1 2">
    <name type="scientific">Cirrhinus mrigala</name>
    <name type="common">Mrigala</name>
    <dbReference type="NCBI Taxonomy" id="683832"/>
    <lineage>
        <taxon>Eukaryota</taxon>
        <taxon>Metazoa</taxon>
        <taxon>Chordata</taxon>
        <taxon>Craniata</taxon>
        <taxon>Vertebrata</taxon>
        <taxon>Euteleostomi</taxon>
        <taxon>Actinopterygii</taxon>
        <taxon>Neopterygii</taxon>
        <taxon>Teleostei</taxon>
        <taxon>Ostariophysi</taxon>
        <taxon>Cypriniformes</taxon>
        <taxon>Cyprinidae</taxon>
        <taxon>Labeoninae</taxon>
        <taxon>Labeonini</taxon>
        <taxon>Cirrhinus</taxon>
    </lineage>
</organism>
<dbReference type="Proteomes" id="UP001529510">
    <property type="component" value="Unassembled WGS sequence"/>
</dbReference>
<feature type="non-terminal residue" evidence="1">
    <location>
        <position position="59"/>
    </location>
</feature>
<feature type="non-terminal residue" evidence="1">
    <location>
        <position position="1"/>
    </location>
</feature>
<keyword evidence="2" id="KW-1185">Reference proteome</keyword>
<evidence type="ECO:0000313" key="2">
    <source>
        <dbReference type="Proteomes" id="UP001529510"/>
    </source>
</evidence>